<feature type="region of interest" description="Disordered" evidence="1">
    <location>
        <begin position="274"/>
        <end position="293"/>
    </location>
</feature>
<protein>
    <submittedName>
        <fullName evidence="2">Uncharacterized protein</fullName>
    </submittedName>
</protein>
<feature type="compositionally biased region" description="Polar residues" evidence="1">
    <location>
        <begin position="484"/>
        <end position="501"/>
    </location>
</feature>
<evidence type="ECO:0000313" key="3">
    <source>
        <dbReference type="Proteomes" id="UP000250235"/>
    </source>
</evidence>
<organism evidence="2 3">
    <name type="scientific">Dorcoceras hygrometricum</name>
    <dbReference type="NCBI Taxonomy" id="472368"/>
    <lineage>
        <taxon>Eukaryota</taxon>
        <taxon>Viridiplantae</taxon>
        <taxon>Streptophyta</taxon>
        <taxon>Embryophyta</taxon>
        <taxon>Tracheophyta</taxon>
        <taxon>Spermatophyta</taxon>
        <taxon>Magnoliopsida</taxon>
        <taxon>eudicotyledons</taxon>
        <taxon>Gunneridae</taxon>
        <taxon>Pentapetalae</taxon>
        <taxon>asterids</taxon>
        <taxon>lamiids</taxon>
        <taxon>Lamiales</taxon>
        <taxon>Gesneriaceae</taxon>
        <taxon>Didymocarpoideae</taxon>
        <taxon>Trichosporeae</taxon>
        <taxon>Loxocarpinae</taxon>
        <taxon>Dorcoceras</taxon>
    </lineage>
</organism>
<feature type="compositionally biased region" description="Polar residues" evidence="1">
    <location>
        <begin position="275"/>
        <end position="293"/>
    </location>
</feature>
<evidence type="ECO:0000313" key="2">
    <source>
        <dbReference type="EMBL" id="KZV35701.1"/>
    </source>
</evidence>
<feature type="region of interest" description="Disordered" evidence="1">
    <location>
        <begin position="221"/>
        <end position="256"/>
    </location>
</feature>
<sequence>MNVIDLNLFYRIDRLPAHVFRYSAASPGGVIRIPTASTLVLAQEGMREQTMSKMNRYVGQQEQLTVDGLERETTEMESWVDKNDCLEQDKSSTQIEMEAATFEGAIVVRFEPEWPAHPSLTFTGSGVFTPIKIREINWVMHFQPKIDLADKAKKVLVPCNKPTPLEEHCQLVLNSAWDDVSARMDVFDEWVHFQKAEEQEQAATGKLSQQNKRIEEIVRTVENVDSTETDSEQEQLGPDGQDQPQQSSTHSNSNYFSISSTSLTPSFHMGVFPSSRISPASDANNTECQGPSPSQLQMIVNIEHRDEAIDFLDSGDDVGSSQANPQQVSISCSPASLTVDVKLQDVEQVIFSLDSRVKSMDSQMKSMNSQVQSLDKRFASLDSKVEDMLNNQTRLKHDFSMYKHAFYENMDKIATNLLELVNHLKESGDAKKGEGGQHRNLEGGQGPSGGQSSTRGRGRGPNPGSYRRGEDSDRFNIKQRQEHSGFNQDKNPIKKSSSILWNQIGRPAKLKAT</sequence>
<evidence type="ECO:0000256" key="1">
    <source>
        <dbReference type="SAM" id="MobiDB-lite"/>
    </source>
</evidence>
<accession>A0A2Z7BMD0</accession>
<feature type="compositionally biased region" description="Low complexity" evidence="1">
    <location>
        <begin position="234"/>
        <end position="256"/>
    </location>
</feature>
<gene>
    <name evidence="2" type="ORF">F511_42893</name>
</gene>
<feature type="compositionally biased region" description="Basic and acidic residues" evidence="1">
    <location>
        <begin position="467"/>
        <end position="483"/>
    </location>
</feature>
<keyword evidence="3" id="KW-1185">Reference proteome</keyword>
<dbReference type="EMBL" id="KV004250">
    <property type="protein sequence ID" value="KZV35701.1"/>
    <property type="molecule type" value="Genomic_DNA"/>
</dbReference>
<reference evidence="2 3" key="1">
    <citation type="journal article" date="2015" name="Proc. Natl. Acad. Sci. U.S.A.">
        <title>The resurrection genome of Boea hygrometrica: A blueprint for survival of dehydration.</title>
        <authorList>
            <person name="Xiao L."/>
            <person name="Yang G."/>
            <person name="Zhang L."/>
            <person name="Yang X."/>
            <person name="Zhao S."/>
            <person name="Ji Z."/>
            <person name="Zhou Q."/>
            <person name="Hu M."/>
            <person name="Wang Y."/>
            <person name="Chen M."/>
            <person name="Xu Y."/>
            <person name="Jin H."/>
            <person name="Xiao X."/>
            <person name="Hu G."/>
            <person name="Bao F."/>
            <person name="Hu Y."/>
            <person name="Wan P."/>
            <person name="Li L."/>
            <person name="Deng X."/>
            <person name="Kuang T."/>
            <person name="Xiang C."/>
            <person name="Zhu J.K."/>
            <person name="Oliver M.J."/>
            <person name="He Y."/>
        </authorList>
    </citation>
    <scope>NUCLEOTIDE SEQUENCE [LARGE SCALE GENOMIC DNA]</scope>
    <source>
        <strain evidence="3">cv. XS01</strain>
    </source>
</reference>
<dbReference type="Gene3D" id="1.20.5.340">
    <property type="match status" value="1"/>
</dbReference>
<dbReference type="AlphaFoldDB" id="A0A2Z7BMD0"/>
<feature type="region of interest" description="Disordered" evidence="1">
    <location>
        <begin position="428"/>
        <end position="513"/>
    </location>
</feature>
<dbReference type="Proteomes" id="UP000250235">
    <property type="component" value="Unassembled WGS sequence"/>
</dbReference>
<name>A0A2Z7BMD0_9LAMI</name>
<feature type="compositionally biased region" description="Basic and acidic residues" evidence="1">
    <location>
        <begin position="428"/>
        <end position="441"/>
    </location>
</feature>
<dbReference type="OrthoDB" id="342281at2759"/>
<proteinExistence type="predicted"/>